<comment type="subcellular location">
    <subcellularLocation>
        <location evidence="1">Mitochondrion</location>
    </subcellularLocation>
</comment>
<evidence type="ECO:0000256" key="5">
    <source>
        <dbReference type="ARBA" id="ARBA00022946"/>
    </source>
</evidence>
<dbReference type="PANTHER" id="PTHR13143">
    <property type="entry name" value="TETRATRICOPEPTIDE REPEAT PROTEIN 19"/>
    <property type="match status" value="1"/>
</dbReference>
<proteinExistence type="inferred from homology"/>
<evidence type="ECO:0000313" key="7">
    <source>
        <dbReference type="EMBL" id="VDN52350.1"/>
    </source>
</evidence>
<dbReference type="WBParaSite" id="DME_0000829301-mRNA-1">
    <property type="protein sequence ID" value="DME_0000829301-mRNA-1"/>
    <property type="gene ID" value="DME_0000829301"/>
</dbReference>
<dbReference type="SUPFAM" id="SSF48452">
    <property type="entry name" value="TPR-like"/>
    <property type="match status" value="1"/>
</dbReference>
<organism evidence="8 10">
    <name type="scientific">Dracunculus medinensis</name>
    <name type="common">Guinea worm</name>
    <dbReference type="NCBI Taxonomy" id="318479"/>
    <lineage>
        <taxon>Eukaryota</taxon>
        <taxon>Metazoa</taxon>
        <taxon>Ecdysozoa</taxon>
        <taxon>Nematoda</taxon>
        <taxon>Chromadorea</taxon>
        <taxon>Rhabditida</taxon>
        <taxon>Spirurina</taxon>
        <taxon>Dracunculoidea</taxon>
        <taxon>Dracunculidae</taxon>
        <taxon>Dracunculus</taxon>
    </lineage>
</organism>
<dbReference type="GO" id="GO:0005743">
    <property type="term" value="C:mitochondrial inner membrane"/>
    <property type="evidence" value="ECO:0007669"/>
    <property type="project" value="TreeGrafter"/>
</dbReference>
<evidence type="ECO:0000256" key="6">
    <source>
        <dbReference type="ARBA" id="ARBA00023128"/>
    </source>
</evidence>
<sequence>MIKYHSYEWKKKNQRRFWCWNYAYDLSPLLGLSWLVTLKDFFGIKPISLDDDPIKVLFKAWLLRKKSHYDEAVEELHKALGLAEEKKQSIPITRIYDELANTYYEMGNLKDAETLFRVLLKRLVELHGKHQKDPEFIAASLKLSDIYAQKNEIDKAETGYQFCTSTQNKIVEEHVRNYSSSGEIETDFRNNVEQHGTVYTDPLSLFGMCLEQYAHFLVKYRDESRLKEAENFMDEAVRLSHHIFGPASFHTVNMLNNFGAVLINKNRFELARKFLEIGIDRILYINECSSLVPGYFCNYAEALFHCGEK</sequence>
<reference evidence="7 9" key="2">
    <citation type="submission" date="2018-11" db="EMBL/GenBank/DDBJ databases">
        <authorList>
            <consortium name="Pathogen Informatics"/>
        </authorList>
    </citation>
    <scope>NUCLEOTIDE SEQUENCE [LARGE SCALE GENOMIC DNA]</scope>
</reference>
<evidence type="ECO:0000256" key="2">
    <source>
        <dbReference type="ARBA" id="ARBA00008219"/>
    </source>
</evidence>
<evidence type="ECO:0000256" key="3">
    <source>
        <dbReference type="ARBA" id="ARBA00022737"/>
    </source>
</evidence>
<name>A0A158Q5U2_DRAME</name>
<gene>
    <name evidence="7" type="ORF">DME_LOCUS2323</name>
</gene>
<evidence type="ECO:0000313" key="10">
    <source>
        <dbReference type="WBParaSite" id="DME_0000829301-mRNA-1"/>
    </source>
</evidence>
<dbReference type="PANTHER" id="PTHR13143:SF6">
    <property type="entry name" value="TETRATRICOPEPTIDE REPEAT PROTEIN 19, MITOCHONDRIAL"/>
    <property type="match status" value="1"/>
</dbReference>
<dbReference type="Proteomes" id="UP000274756">
    <property type="component" value="Unassembled WGS sequence"/>
</dbReference>
<evidence type="ECO:0000256" key="4">
    <source>
        <dbReference type="ARBA" id="ARBA00022803"/>
    </source>
</evidence>
<dbReference type="Pfam" id="PF13374">
    <property type="entry name" value="TPR_10"/>
    <property type="match status" value="1"/>
</dbReference>
<evidence type="ECO:0000313" key="8">
    <source>
        <dbReference type="Proteomes" id="UP000038040"/>
    </source>
</evidence>
<reference evidence="10" key="1">
    <citation type="submission" date="2016-04" db="UniProtKB">
        <authorList>
            <consortium name="WormBaseParasite"/>
        </authorList>
    </citation>
    <scope>IDENTIFICATION</scope>
</reference>
<keyword evidence="6" id="KW-0496">Mitochondrion</keyword>
<keyword evidence="3" id="KW-0677">Repeat</keyword>
<dbReference type="Proteomes" id="UP000038040">
    <property type="component" value="Unplaced"/>
</dbReference>
<dbReference type="GO" id="GO:0034551">
    <property type="term" value="P:mitochondrial respiratory chain complex III assembly"/>
    <property type="evidence" value="ECO:0007669"/>
    <property type="project" value="InterPro"/>
</dbReference>
<keyword evidence="5" id="KW-0809">Transit peptide</keyword>
<dbReference type="InterPro" id="IPR011990">
    <property type="entry name" value="TPR-like_helical_dom_sf"/>
</dbReference>
<dbReference type="STRING" id="318479.A0A158Q5U2"/>
<keyword evidence="9" id="KW-1185">Reference proteome</keyword>
<dbReference type="AlphaFoldDB" id="A0A158Q5U2"/>
<dbReference type="EMBL" id="UYYG01000055">
    <property type="protein sequence ID" value="VDN52350.1"/>
    <property type="molecule type" value="Genomic_DNA"/>
</dbReference>
<dbReference type="OrthoDB" id="5986190at2759"/>
<dbReference type="InterPro" id="IPR040395">
    <property type="entry name" value="TTC19"/>
</dbReference>
<evidence type="ECO:0000256" key="1">
    <source>
        <dbReference type="ARBA" id="ARBA00004173"/>
    </source>
</evidence>
<dbReference type="Gene3D" id="1.25.40.10">
    <property type="entry name" value="Tetratricopeptide repeat domain"/>
    <property type="match status" value="2"/>
</dbReference>
<accession>A0A158Q5U2</accession>
<keyword evidence="4" id="KW-0802">TPR repeat</keyword>
<comment type="similarity">
    <text evidence="2">Belongs to the TTC19 family.</text>
</comment>
<protein>
    <submittedName>
        <fullName evidence="10">TPR_REGION domain-containing protein</fullName>
    </submittedName>
</protein>
<evidence type="ECO:0000313" key="9">
    <source>
        <dbReference type="Proteomes" id="UP000274756"/>
    </source>
</evidence>